<reference evidence="6 7" key="1">
    <citation type="submission" date="2017-11" db="EMBL/GenBank/DDBJ databases">
        <title>Genomic Encyclopedia of Archaeal and Bacterial Type Strains, Phase II (KMG-II): From Individual Species to Whole Genera.</title>
        <authorList>
            <person name="Goeker M."/>
        </authorList>
    </citation>
    <scope>NUCLEOTIDE SEQUENCE [LARGE SCALE GENOMIC DNA]</scope>
    <source>
        <strain evidence="6 7">DSM 28175</strain>
    </source>
</reference>
<dbReference type="PROSITE" id="PS51257">
    <property type="entry name" value="PROKAR_LIPOPROTEIN"/>
    <property type="match status" value="1"/>
</dbReference>
<dbReference type="PANTHER" id="PTHR42852">
    <property type="entry name" value="THIOL:DISULFIDE INTERCHANGE PROTEIN DSBE"/>
    <property type="match status" value="1"/>
</dbReference>
<comment type="subcellular location">
    <subcellularLocation>
        <location evidence="1">Cell envelope</location>
    </subcellularLocation>
</comment>
<dbReference type="RefSeq" id="WP_100339805.1">
    <property type="nucleotide sequence ID" value="NZ_PGFJ01000001.1"/>
</dbReference>
<sequence length="378" mass="42360">MRYFFLLAAALMFIGCSDKNIEFKGTVAGANYGKVIIANADKEIIYQADINGGKFSIKKQPLQAEGLYNISFLAGGNTSRRNDIYLEPGSSYTIETSVKEINDYPHITGTSKKQGQLSTYNDLLKAAKTDARKKVMSFDAEMRKLDNAVLTFEDRSKRIQQLRNQQLDANVVNMVDIFNALVKKYPEGELIPYLMLNTDYQRDPNGYYGAFKKLNDKPKNTEAGKLLEENLKQLTGLTTGAAAPPIEGTTADGKAIDLKALNKNVIIIDFWRALNSQSEGDHAKIITDLLPKYKDKSLEIVSISLDDDREKWLSYIKKSNMTWPQVSDLKGDNSANAANWGITKVPTYYILDGSGHIIKRCLDFYELQTALADYMAKH</sequence>
<dbReference type="AlphaFoldDB" id="A0A2H9VRX4"/>
<protein>
    <submittedName>
        <fullName evidence="6">Peroxiredoxin</fullName>
    </submittedName>
</protein>
<organism evidence="6 7">
    <name type="scientific">Mucilaginibacter auburnensis</name>
    <dbReference type="NCBI Taxonomy" id="1457233"/>
    <lineage>
        <taxon>Bacteria</taxon>
        <taxon>Pseudomonadati</taxon>
        <taxon>Bacteroidota</taxon>
        <taxon>Sphingobacteriia</taxon>
        <taxon>Sphingobacteriales</taxon>
        <taxon>Sphingobacteriaceae</taxon>
        <taxon>Mucilaginibacter</taxon>
    </lineage>
</organism>
<evidence type="ECO:0000313" key="7">
    <source>
        <dbReference type="Proteomes" id="UP000242687"/>
    </source>
</evidence>
<accession>A0A2H9VRX4</accession>
<evidence type="ECO:0000256" key="1">
    <source>
        <dbReference type="ARBA" id="ARBA00004196"/>
    </source>
</evidence>
<feature type="domain" description="Alkyl hydroperoxide reductase subunit C/ Thiol specific antioxidant" evidence="5">
    <location>
        <begin position="240"/>
        <end position="358"/>
    </location>
</feature>
<evidence type="ECO:0000256" key="2">
    <source>
        <dbReference type="ARBA" id="ARBA00022748"/>
    </source>
</evidence>
<keyword evidence="2" id="KW-0201">Cytochrome c-type biogenesis</keyword>
<dbReference type="InterPro" id="IPR000866">
    <property type="entry name" value="AhpC/TSA"/>
</dbReference>
<proteinExistence type="predicted"/>
<keyword evidence="4" id="KW-0676">Redox-active center</keyword>
<gene>
    <name evidence="6" type="ORF">CLV57_0533</name>
</gene>
<dbReference type="EMBL" id="PGFJ01000001">
    <property type="protein sequence ID" value="PJJ83549.1"/>
    <property type="molecule type" value="Genomic_DNA"/>
</dbReference>
<keyword evidence="3" id="KW-1015">Disulfide bond</keyword>
<comment type="caution">
    <text evidence="6">The sequence shown here is derived from an EMBL/GenBank/DDBJ whole genome shotgun (WGS) entry which is preliminary data.</text>
</comment>
<dbReference type="OrthoDB" id="789332at2"/>
<evidence type="ECO:0000313" key="6">
    <source>
        <dbReference type="EMBL" id="PJJ83549.1"/>
    </source>
</evidence>
<keyword evidence="7" id="KW-1185">Reference proteome</keyword>
<dbReference type="CDD" id="cd02966">
    <property type="entry name" value="TlpA_like_family"/>
    <property type="match status" value="1"/>
</dbReference>
<name>A0A2H9VRX4_9SPHI</name>
<dbReference type="InterPro" id="IPR036249">
    <property type="entry name" value="Thioredoxin-like_sf"/>
</dbReference>
<dbReference type="InterPro" id="IPR050553">
    <property type="entry name" value="Thioredoxin_ResA/DsbE_sf"/>
</dbReference>
<evidence type="ECO:0000256" key="3">
    <source>
        <dbReference type="ARBA" id="ARBA00023157"/>
    </source>
</evidence>
<evidence type="ECO:0000256" key="4">
    <source>
        <dbReference type="ARBA" id="ARBA00023284"/>
    </source>
</evidence>
<dbReference type="Gene3D" id="3.40.30.10">
    <property type="entry name" value="Glutaredoxin"/>
    <property type="match status" value="1"/>
</dbReference>
<dbReference type="GO" id="GO:0030313">
    <property type="term" value="C:cell envelope"/>
    <property type="evidence" value="ECO:0007669"/>
    <property type="project" value="UniProtKB-SubCell"/>
</dbReference>
<evidence type="ECO:0000259" key="5">
    <source>
        <dbReference type="Pfam" id="PF00578"/>
    </source>
</evidence>
<dbReference type="GO" id="GO:0017004">
    <property type="term" value="P:cytochrome complex assembly"/>
    <property type="evidence" value="ECO:0007669"/>
    <property type="project" value="UniProtKB-KW"/>
</dbReference>
<dbReference type="PANTHER" id="PTHR42852:SF6">
    <property type="entry name" value="THIOL:DISULFIDE INTERCHANGE PROTEIN DSBE"/>
    <property type="match status" value="1"/>
</dbReference>
<dbReference type="SUPFAM" id="SSF52833">
    <property type="entry name" value="Thioredoxin-like"/>
    <property type="match status" value="1"/>
</dbReference>
<dbReference type="Pfam" id="PF00578">
    <property type="entry name" value="AhpC-TSA"/>
    <property type="match status" value="1"/>
</dbReference>
<dbReference type="Proteomes" id="UP000242687">
    <property type="component" value="Unassembled WGS sequence"/>
</dbReference>